<feature type="transmembrane region" description="Helical" evidence="6">
    <location>
        <begin position="116"/>
        <end position="139"/>
    </location>
</feature>
<dbReference type="Pfam" id="PF07690">
    <property type="entry name" value="MFS_1"/>
    <property type="match status" value="1"/>
</dbReference>
<feature type="transmembrane region" description="Helical" evidence="6">
    <location>
        <begin position="256"/>
        <end position="281"/>
    </location>
</feature>
<dbReference type="GO" id="GO:0046943">
    <property type="term" value="F:carboxylic acid transmembrane transporter activity"/>
    <property type="evidence" value="ECO:0007669"/>
    <property type="project" value="TreeGrafter"/>
</dbReference>
<proteinExistence type="predicted"/>
<feature type="domain" description="Major facilitator superfamily (MFS) profile" evidence="7">
    <location>
        <begin position="27"/>
        <end position="443"/>
    </location>
</feature>
<dbReference type="InterPro" id="IPR011701">
    <property type="entry name" value="MFS"/>
</dbReference>
<reference evidence="8 9" key="1">
    <citation type="journal article" date="2014" name="Int. J. Syst. Evol. Microbiol.">
        <title>Complete genome sequence of Corynebacterium casei LMG S-19264T (=DSM 44701T), isolated from a smear-ripened cheese.</title>
        <authorList>
            <consortium name="US DOE Joint Genome Institute (JGI-PGF)"/>
            <person name="Walter F."/>
            <person name="Albersmeier A."/>
            <person name="Kalinowski J."/>
            <person name="Ruckert C."/>
        </authorList>
    </citation>
    <scope>NUCLEOTIDE SEQUENCE [LARGE SCALE GENOMIC DNA]</scope>
    <source>
        <strain evidence="8 9">CGMCC 1.12976</strain>
    </source>
</reference>
<dbReference type="Gene3D" id="1.20.1250.20">
    <property type="entry name" value="MFS general substrate transporter like domains"/>
    <property type="match status" value="1"/>
</dbReference>
<dbReference type="InterPro" id="IPR036259">
    <property type="entry name" value="MFS_trans_sf"/>
</dbReference>
<feature type="transmembrane region" description="Helical" evidence="6">
    <location>
        <begin position="352"/>
        <end position="380"/>
    </location>
</feature>
<evidence type="ECO:0000256" key="4">
    <source>
        <dbReference type="ARBA" id="ARBA00023136"/>
    </source>
</evidence>
<dbReference type="PROSITE" id="PS00216">
    <property type="entry name" value="SUGAR_TRANSPORT_1"/>
    <property type="match status" value="1"/>
</dbReference>
<evidence type="ECO:0000259" key="7">
    <source>
        <dbReference type="PROSITE" id="PS50850"/>
    </source>
</evidence>
<sequence length="470" mass="49123">MPGDNRGRVSLEQFIDRTPLSRRQRIIIFLTFLVLVADGMDLAITGLVFPRLIVEWGTTIGQVTFTVTAGVLALAVGAIVSGPLADRWGRKPVLLVGFLIFTVGTAALGVSGNIEVFIVLRIISSIGLGAVTPVALTLVADWVPAARRAQMVALALSGTALGTIVGSYLSSLLIPSFGWQTMVIVAGLLPLLVVPFFVRSVPEPAITLLKRGRPEAEIRRSLSVVAADSSPIDLSAPRVTEAAQKTPFAIVLSRKLVLSTVLIWVLAFITQGLIILVLQYVPILLQQHAPGPGLNTAQSGLVMAMWGWGSLAGQVAVSFLLKRLDRFVTGVVAAVWTIAGLLIVVIGNLGFVGLMIVLLGTAIGAAALPTVTNAIGAIAYPDVARATGVGASSFFGRIGSVVSGLSGGLLIAAGFTLPIMFATLTVPVAVVGVAFIGLRAETRRRARSRASAEGDRSQLDPDLPLAAEQN</sequence>
<feature type="transmembrane region" description="Helical" evidence="6">
    <location>
        <begin position="26"/>
        <end position="48"/>
    </location>
</feature>
<feature type="transmembrane region" description="Helical" evidence="6">
    <location>
        <begin position="92"/>
        <end position="110"/>
    </location>
</feature>
<comment type="subcellular location">
    <subcellularLocation>
        <location evidence="1">Cell membrane</location>
        <topology evidence="1">Multi-pass membrane protein</topology>
    </subcellularLocation>
</comment>
<feature type="transmembrane region" description="Helical" evidence="6">
    <location>
        <begin position="151"/>
        <end position="171"/>
    </location>
</feature>
<evidence type="ECO:0000313" key="9">
    <source>
        <dbReference type="Proteomes" id="UP000598775"/>
    </source>
</evidence>
<protein>
    <submittedName>
        <fullName evidence="8">4-hydroxybenzoate transporter</fullName>
    </submittedName>
</protein>
<dbReference type="Proteomes" id="UP000598775">
    <property type="component" value="Unassembled WGS sequence"/>
</dbReference>
<feature type="transmembrane region" description="Helical" evidence="6">
    <location>
        <begin position="327"/>
        <end position="346"/>
    </location>
</feature>
<name>A0A917EWR4_9MICO</name>
<dbReference type="InterPro" id="IPR020846">
    <property type="entry name" value="MFS_dom"/>
</dbReference>
<dbReference type="AlphaFoldDB" id="A0A917EWR4"/>
<organism evidence="8 9">
    <name type="scientific">Subtercola lobariae</name>
    <dbReference type="NCBI Taxonomy" id="1588641"/>
    <lineage>
        <taxon>Bacteria</taxon>
        <taxon>Bacillati</taxon>
        <taxon>Actinomycetota</taxon>
        <taxon>Actinomycetes</taxon>
        <taxon>Micrococcales</taxon>
        <taxon>Microbacteriaceae</taxon>
        <taxon>Subtercola</taxon>
    </lineage>
</organism>
<dbReference type="EMBL" id="BMGP01000002">
    <property type="protein sequence ID" value="GGF22968.1"/>
    <property type="molecule type" value="Genomic_DNA"/>
</dbReference>
<evidence type="ECO:0000256" key="3">
    <source>
        <dbReference type="ARBA" id="ARBA00022989"/>
    </source>
</evidence>
<comment type="caution">
    <text evidence="8">The sequence shown here is derived from an EMBL/GenBank/DDBJ whole genome shotgun (WGS) entry which is preliminary data.</text>
</comment>
<feature type="transmembrane region" description="Helical" evidence="6">
    <location>
        <begin position="419"/>
        <end position="438"/>
    </location>
</feature>
<feature type="transmembrane region" description="Helical" evidence="6">
    <location>
        <begin position="177"/>
        <end position="198"/>
    </location>
</feature>
<feature type="transmembrane region" description="Helical" evidence="6">
    <location>
        <begin position="301"/>
        <end position="320"/>
    </location>
</feature>
<evidence type="ECO:0000256" key="1">
    <source>
        <dbReference type="ARBA" id="ARBA00004651"/>
    </source>
</evidence>
<gene>
    <name evidence="8" type="ORF">GCM10011399_15710</name>
</gene>
<evidence type="ECO:0000313" key="8">
    <source>
        <dbReference type="EMBL" id="GGF22968.1"/>
    </source>
</evidence>
<dbReference type="GO" id="GO:0005886">
    <property type="term" value="C:plasma membrane"/>
    <property type="evidence" value="ECO:0007669"/>
    <property type="project" value="UniProtKB-SubCell"/>
</dbReference>
<keyword evidence="3 6" id="KW-1133">Transmembrane helix</keyword>
<feature type="compositionally biased region" description="Basic and acidic residues" evidence="5">
    <location>
        <begin position="450"/>
        <end position="459"/>
    </location>
</feature>
<dbReference type="SUPFAM" id="SSF103473">
    <property type="entry name" value="MFS general substrate transporter"/>
    <property type="match status" value="1"/>
</dbReference>
<keyword evidence="4 6" id="KW-0472">Membrane</keyword>
<feature type="transmembrane region" description="Helical" evidence="6">
    <location>
        <begin position="60"/>
        <end position="80"/>
    </location>
</feature>
<keyword evidence="2 6" id="KW-0812">Transmembrane</keyword>
<accession>A0A917EWR4</accession>
<evidence type="ECO:0000256" key="5">
    <source>
        <dbReference type="SAM" id="MobiDB-lite"/>
    </source>
</evidence>
<dbReference type="PANTHER" id="PTHR23508">
    <property type="entry name" value="CARBOXYLIC ACID TRANSPORTER PROTEIN HOMOLOG"/>
    <property type="match status" value="1"/>
</dbReference>
<feature type="region of interest" description="Disordered" evidence="5">
    <location>
        <begin position="447"/>
        <end position="470"/>
    </location>
</feature>
<dbReference type="PANTHER" id="PTHR23508:SF10">
    <property type="entry name" value="CARBOXYLIC ACID TRANSPORTER PROTEIN HOMOLOG"/>
    <property type="match status" value="1"/>
</dbReference>
<dbReference type="InterPro" id="IPR005829">
    <property type="entry name" value="Sugar_transporter_CS"/>
</dbReference>
<evidence type="ECO:0000256" key="6">
    <source>
        <dbReference type="SAM" id="Phobius"/>
    </source>
</evidence>
<feature type="transmembrane region" description="Helical" evidence="6">
    <location>
        <begin position="392"/>
        <end position="413"/>
    </location>
</feature>
<evidence type="ECO:0000256" key="2">
    <source>
        <dbReference type="ARBA" id="ARBA00022692"/>
    </source>
</evidence>
<dbReference type="PROSITE" id="PS50850">
    <property type="entry name" value="MFS"/>
    <property type="match status" value="1"/>
</dbReference>
<keyword evidence="9" id="KW-1185">Reference proteome</keyword>